<name>A0A480AHY7_9CYAN</name>
<reference evidence="3" key="1">
    <citation type="submission" date="2019-02" db="EMBL/GenBank/DDBJ databases">
        <title>Draft genome sequence of Dolichospermum planctonicum NIES-80.</title>
        <authorList>
            <person name="Yamaguchi H."/>
            <person name="Suzuki S."/>
            <person name="Kawachi M."/>
        </authorList>
    </citation>
    <scope>NUCLEOTIDE SEQUENCE [LARGE SCALE GENOMIC DNA]</scope>
    <source>
        <strain evidence="3">NIES-80</strain>
    </source>
</reference>
<evidence type="ECO:0000313" key="2">
    <source>
        <dbReference type="EMBL" id="GCL43706.1"/>
    </source>
</evidence>
<dbReference type="SUPFAM" id="SSF53335">
    <property type="entry name" value="S-adenosyl-L-methionine-dependent methyltransferases"/>
    <property type="match status" value="1"/>
</dbReference>
<evidence type="ECO:0000259" key="1">
    <source>
        <dbReference type="Pfam" id="PF08241"/>
    </source>
</evidence>
<sequence length="319" mass="36226">MINRLKNSIRNKIRSLVGYNELVSAISHNNLQTNKIHKPILKNDNQNFFVNIQNDCQILRQDTSLLTSPNLELMLQHNSEIANSHYLSVHKKRLIYTFSLLEALEFNPDGNYLVDMGSWIPCLPVIKNIFPKLSILLLVSNDLEGQSDTINYSNVMFDSIDLESEKIPLPDNSASLVLLLEVIEHFGHDPMFVMSEVNRVLVEGGKVIISTPNLASWRSLVAALTHYSPYTYGKYLPGVPHGRHIHEYVPRDVSILLQSSGFQASVWTENVYHTDSSPQLMTLLEELHLPTEDRGDTIFAVGTKVKSVQERYPIDLYDV</sequence>
<protein>
    <recommendedName>
        <fullName evidence="1">Methyltransferase type 11 domain-containing protein</fullName>
    </recommendedName>
</protein>
<organism evidence="2 3">
    <name type="scientific">Dolichospermum planctonicum</name>
    <dbReference type="NCBI Taxonomy" id="136072"/>
    <lineage>
        <taxon>Bacteria</taxon>
        <taxon>Bacillati</taxon>
        <taxon>Cyanobacteriota</taxon>
        <taxon>Cyanophyceae</taxon>
        <taxon>Nostocales</taxon>
        <taxon>Aphanizomenonaceae</taxon>
        <taxon>Dolichospermum</taxon>
    </lineage>
</organism>
<dbReference type="EMBL" id="BJCF01000049">
    <property type="protein sequence ID" value="GCL43706.1"/>
    <property type="molecule type" value="Genomic_DNA"/>
</dbReference>
<proteinExistence type="predicted"/>
<evidence type="ECO:0000313" key="3">
    <source>
        <dbReference type="Proteomes" id="UP000299367"/>
    </source>
</evidence>
<dbReference type="Gene3D" id="3.40.50.150">
    <property type="entry name" value="Vaccinia Virus protein VP39"/>
    <property type="match status" value="1"/>
</dbReference>
<dbReference type="GO" id="GO:0008757">
    <property type="term" value="F:S-adenosylmethionine-dependent methyltransferase activity"/>
    <property type="evidence" value="ECO:0007669"/>
    <property type="project" value="InterPro"/>
</dbReference>
<dbReference type="InterPro" id="IPR013216">
    <property type="entry name" value="Methyltransf_11"/>
</dbReference>
<dbReference type="Proteomes" id="UP000299367">
    <property type="component" value="Unassembled WGS sequence"/>
</dbReference>
<comment type="caution">
    <text evidence="2">The sequence shown here is derived from an EMBL/GenBank/DDBJ whole genome shotgun (WGS) entry which is preliminary data.</text>
</comment>
<dbReference type="OrthoDB" id="9790457at2"/>
<accession>A0A480AHY7</accession>
<feature type="domain" description="Methyltransferase type 11" evidence="1">
    <location>
        <begin position="158"/>
        <end position="209"/>
    </location>
</feature>
<dbReference type="AlphaFoldDB" id="A0A480AHY7"/>
<dbReference type="InterPro" id="IPR029063">
    <property type="entry name" value="SAM-dependent_MTases_sf"/>
</dbReference>
<dbReference type="Pfam" id="PF08241">
    <property type="entry name" value="Methyltransf_11"/>
    <property type="match status" value="1"/>
</dbReference>
<gene>
    <name evidence="2" type="ORF">NIES80_34250</name>
</gene>
<dbReference type="RefSeq" id="WP_137909157.1">
    <property type="nucleotide sequence ID" value="NZ_BJCF01000049.1"/>
</dbReference>